<evidence type="ECO:0000256" key="6">
    <source>
        <dbReference type="ARBA" id="ARBA00022968"/>
    </source>
</evidence>
<evidence type="ECO:0000256" key="9">
    <source>
        <dbReference type="ARBA" id="ARBA00037847"/>
    </source>
</evidence>
<protein>
    <submittedName>
        <fullName evidence="12">Fringe glycosyltransferase</fullName>
    </submittedName>
</protein>
<dbReference type="Gene3D" id="3.90.550.50">
    <property type="match status" value="1"/>
</dbReference>
<evidence type="ECO:0000256" key="10">
    <source>
        <dbReference type="SAM" id="MobiDB-lite"/>
    </source>
</evidence>
<keyword evidence="6" id="KW-0735">Signal-anchor</keyword>
<keyword evidence="5" id="KW-0812">Transmembrane</keyword>
<organism evidence="12 13">
    <name type="scientific">Fragariocoptes setiger</name>
    <dbReference type="NCBI Taxonomy" id="1670756"/>
    <lineage>
        <taxon>Eukaryota</taxon>
        <taxon>Metazoa</taxon>
        <taxon>Ecdysozoa</taxon>
        <taxon>Arthropoda</taxon>
        <taxon>Chelicerata</taxon>
        <taxon>Arachnida</taxon>
        <taxon>Acari</taxon>
        <taxon>Acariformes</taxon>
        <taxon>Trombidiformes</taxon>
        <taxon>Prostigmata</taxon>
        <taxon>Eupodina</taxon>
        <taxon>Eriophyoidea</taxon>
        <taxon>Phytoptidae</taxon>
        <taxon>Fragariocoptes</taxon>
    </lineage>
</organism>
<feature type="compositionally biased region" description="Polar residues" evidence="10">
    <location>
        <begin position="65"/>
        <end position="77"/>
    </location>
</feature>
<evidence type="ECO:0000259" key="11">
    <source>
        <dbReference type="Pfam" id="PF02434"/>
    </source>
</evidence>
<gene>
    <name evidence="12" type="primary">fng</name>
    <name evidence="12" type="ORF">GZH46_00179</name>
</gene>
<comment type="subcellular location">
    <subcellularLocation>
        <location evidence="9">Endomembrane system</location>
        <topology evidence="9">Single-pass membrane protein</topology>
    </subcellularLocation>
    <subcellularLocation>
        <location evidence="1">Membrane</location>
        <topology evidence="1">Single-pass type II membrane protein</topology>
    </subcellularLocation>
</comment>
<dbReference type="EMBL" id="JAIFTH010000016">
    <property type="protein sequence ID" value="KAG9511257.1"/>
    <property type="molecule type" value="Genomic_DNA"/>
</dbReference>
<name>A0ABQ7SD05_9ACAR</name>
<evidence type="ECO:0000313" key="13">
    <source>
        <dbReference type="Proteomes" id="UP000825002"/>
    </source>
</evidence>
<comment type="similarity">
    <text evidence="2">Belongs to the glycosyltransferase 31 family.</text>
</comment>
<reference evidence="12 13" key="1">
    <citation type="submission" date="2020-10" db="EMBL/GenBank/DDBJ databases">
        <authorList>
            <person name="Klimov P.B."/>
            <person name="Dyachkov S.M."/>
            <person name="Chetverikov P.E."/>
        </authorList>
    </citation>
    <scope>NUCLEOTIDE SEQUENCE [LARGE SCALE GENOMIC DNA]</scope>
    <source>
        <strain evidence="12">BMOC 18-1129-001#AD2665</strain>
        <tissue evidence="12">Entire mites</tissue>
    </source>
</reference>
<evidence type="ECO:0000256" key="5">
    <source>
        <dbReference type="ARBA" id="ARBA00022692"/>
    </source>
</evidence>
<evidence type="ECO:0000256" key="1">
    <source>
        <dbReference type="ARBA" id="ARBA00004606"/>
    </source>
</evidence>
<dbReference type="Pfam" id="PF02434">
    <property type="entry name" value="Fringe"/>
    <property type="match status" value="2"/>
</dbReference>
<evidence type="ECO:0000313" key="12">
    <source>
        <dbReference type="EMBL" id="KAG9511257.1"/>
    </source>
</evidence>
<keyword evidence="13" id="KW-1185">Reference proteome</keyword>
<keyword evidence="4" id="KW-0808">Transferase</keyword>
<evidence type="ECO:0000256" key="8">
    <source>
        <dbReference type="ARBA" id="ARBA00023136"/>
    </source>
</evidence>
<feature type="domain" description="Fringe-like glycosyltransferase" evidence="11">
    <location>
        <begin position="81"/>
        <end position="211"/>
    </location>
</feature>
<feature type="non-terminal residue" evidence="12">
    <location>
        <position position="1"/>
    </location>
</feature>
<keyword evidence="7" id="KW-1133">Transmembrane helix</keyword>
<evidence type="ECO:0000256" key="3">
    <source>
        <dbReference type="ARBA" id="ARBA00022676"/>
    </source>
</evidence>
<evidence type="ECO:0000256" key="4">
    <source>
        <dbReference type="ARBA" id="ARBA00022679"/>
    </source>
</evidence>
<keyword evidence="3" id="KW-0328">Glycosyltransferase</keyword>
<comment type="caution">
    <text evidence="12">The sequence shown here is derived from an EMBL/GenBank/DDBJ whole genome shotgun (WGS) entry which is preliminary data.</text>
</comment>
<dbReference type="Proteomes" id="UP000825002">
    <property type="component" value="Unassembled WGS sequence"/>
</dbReference>
<accession>A0ABQ7SD05</accession>
<feature type="domain" description="Fringe-like glycosyltransferase" evidence="11">
    <location>
        <begin position="262"/>
        <end position="358"/>
    </location>
</feature>
<feature type="region of interest" description="Disordered" evidence="10">
    <location>
        <begin position="50"/>
        <end position="79"/>
    </location>
</feature>
<proteinExistence type="inferred from homology"/>
<dbReference type="PANTHER" id="PTHR10811">
    <property type="entry name" value="FRINGE-RELATED"/>
    <property type="match status" value="1"/>
</dbReference>
<dbReference type="InterPro" id="IPR003378">
    <property type="entry name" value="Fringe-like_glycosylTrfase"/>
</dbReference>
<keyword evidence="8" id="KW-0472">Membrane</keyword>
<sequence length="396" mass="45942">MSRAKLSNFSDKLQLYKLPTSESHKSLITLIILIVIQIFAQVSTATSEQRQQEYRPQQHQFADTRWQQPKQKQISGKSNDKLKADDVFISVKTTGKYHSTRVQLILDTWFQLAPKQTYFFTDTHDAKYAHATNGHLIETPCLASHSRRGLACKMAHELDRFWREPNEPRWFCHFDDDNYVNVPRLYAILDRFDDGRDYYLGKPSIRAPLELELHRASPWPLAPIEYTIKQQQQQQQQQQNSWSPTTQTLASTKLKHVANQPPSKQKQKQTKTQRIKFWFATGGAGFCLSRSMARKMMPFVGAGQFTAISERIRLPDDVTVGYIVEHELGQRLTIIDEFHSHLEPMQFLRKDTLSQQVSSLFLLFFIFFLSQTKTLALQSVAFAHNKDLDCLLDSLF</sequence>
<evidence type="ECO:0000256" key="2">
    <source>
        <dbReference type="ARBA" id="ARBA00008661"/>
    </source>
</evidence>
<evidence type="ECO:0000256" key="7">
    <source>
        <dbReference type="ARBA" id="ARBA00022989"/>
    </source>
</evidence>